<feature type="domain" description="DUF3131" evidence="1">
    <location>
        <begin position="66"/>
        <end position="428"/>
    </location>
</feature>
<accession>A0A1I4FNL2</accession>
<proteinExistence type="predicted"/>
<dbReference type="Gene3D" id="1.50.10.140">
    <property type="match status" value="1"/>
</dbReference>
<gene>
    <name evidence="2" type="ORF">SAMN04488036_106187</name>
</gene>
<reference evidence="3" key="1">
    <citation type="submission" date="2016-10" db="EMBL/GenBank/DDBJ databases">
        <authorList>
            <person name="Varghese N."/>
            <person name="Submissions S."/>
        </authorList>
    </citation>
    <scope>NUCLEOTIDE SEQUENCE [LARGE SCALE GENOMIC DNA]</scope>
    <source>
        <strain evidence="3">DSM 28453</strain>
    </source>
</reference>
<evidence type="ECO:0000313" key="2">
    <source>
        <dbReference type="EMBL" id="SFL19492.1"/>
    </source>
</evidence>
<protein>
    <recommendedName>
        <fullName evidence="1">DUF3131 domain-containing protein</fullName>
    </recommendedName>
</protein>
<keyword evidence="3" id="KW-1185">Reference proteome</keyword>
<evidence type="ECO:0000259" key="1">
    <source>
        <dbReference type="Pfam" id="PF11329"/>
    </source>
</evidence>
<dbReference type="RefSeq" id="WP_093324879.1">
    <property type="nucleotide sequence ID" value="NZ_FOSZ01000006.1"/>
</dbReference>
<evidence type="ECO:0000313" key="3">
    <source>
        <dbReference type="Proteomes" id="UP000198851"/>
    </source>
</evidence>
<dbReference type="STRING" id="1280847.SAMN04488036_106187"/>
<dbReference type="OrthoDB" id="9147113at2"/>
<dbReference type="EMBL" id="FOSZ01000006">
    <property type="protein sequence ID" value="SFL19492.1"/>
    <property type="molecule type" value="Genomic_DNA"/>
</dbReference>
<name>A0A1I4FNL2_9RHOB</name>
<dbReference type="Proteomes" id="UP000198851">
    <property type="component" value="Unassembled WGS sequence"/>
</dbReference>
<organism evidence="2 3">
    <name type="scientific">Shimia haliotis</name>
    <dbReference type="NCBI Taxonomy" id="1280847"/>
    <lineage>
        <taxon>Bacteria</taxon>
        <taxon>Pseudomonadati</taxon>
        <taxon>Pseudomonadota</taxon>
        <taxon>Alphaproteobacteria</taxon>
        <taxon>Rhodobacterales</taxon>
        <taxon>Roseobacteraceae</taxon>
    </lineage>
</organism>
<dbReference type="InterPro" id="IPR021478">
    <property type="entry name" value="DUF3131"/>
</dbReference>
<dbReference type="AlphaFoldDB" id="A0A1I4FNL2"/>
<dbReference type="Pfam" id="PF11329">
    <property type="entry name" value="DUF3131"/>
    <property type="match status" value="1"/>
</dbReference>
<sequence length="434" mass="47349">MTMQSRRFNNLGSLAFVGGLGLAAAFALFSETNMAMIKARDFLEPMQSAGLVAQPARGITEEDLAAARVAWRYFEANVRPETGLVDSVSGFASTTLWDQGSHLLALVSANGIDLIDDAQFHERVSAMLSALEEIPLFDGRLPNKVYDTTTLQMVTYDNTPSPDGIGWSALDLGRMLMAFRVLEMKHPETGPRVRALLARWDLAAMADQGRLYGAAREGEEIRYLQEGRIGYEQYGARAAALWGLDVLEASSARTILNWTEVSDVDVPVDIRRAQDFGAITPTLSEPYLLQAFELGLNSESALLASRIYEAQEARFERTGAITMVSEDHIDQAPHFLYGSVFSNGQPWAVVSEAGEQFDELRAVSLKAAFGWDALFGTEYSQAARSHMAGLEGPDGWAAGRYESDGRANTIVTLNTNAVVLEAVHYIAKGPLAGH</sequence>